<feature type="DNA-binding region" description="H-T-H motif" evidence="4">
    <location>
        <begin position="36"/>
        <end position="55"/>
    </location>
</feature>
<dbReference type="Pfam" id="PF21351">
    <property type="entry name" value="TetR_C_41"/>
    <property type="match status" value="1"/>
</dbReference>
<dbReference type="Pfam" id="PF00440">
    <property type="entry name" value="TetR_N"/>
    <property type="match status" value="1"/>
</dbReference>
<accession>A0A848KSG1</accession>
<evidence type="ECO:0000313" key="7">
    <source>
        <dbReference type="Proteomes" id="UP000550729"/>
    </source>
</evidence>
<dbReference type="RefSeq" id="WP_170193426.1">
    <property type="nucleotide sequence ID" value="NZ_JABBNB010000005.1"/>
</dbReference>
<gene>
    <name evidence="6" type="ORF">HH308_06830</name>
</gene>
<dbReference type="InterPro" id="IPR049484">
    <property type="entry name" value="Rv0078-like_C"/>
</dbReference>
<feature type="domain" description="HTH tetR-type" evidence="5">
    <location>
        <begin position="13"/>
        <end position="73"/>
    </location>
</feature>
<dbReference type="InterPro" id="IPR050109">
    <property type="entry name" value="HTH-type_TetR-like_transc_reg"/>
</dbReference>
<evidence type="ECO:0000256" key="1">
    <source>
        <dbReference type="ARBA" id="ARBA00023015"/>
    </source>
</evidence>
<dbReference type="PROSITE" id="PS50977">
    <property type="entry name" value="HTH_TETR_2"/>
    <property type="match status" value="1"/>
</dbReference>
<dbReference type="Gene3D" id="1.10.357.10">
    <property type="entry name" value="Tetracycline Repressor, domain 2"/>
    <property type="match status" value="1"/>
</dbReference>
<evidence type="ECO:0000256" key="2">
    <source>
        <dbReference type="ARBA" id="ARBA00023125"/>
    </source>
</evidence>
<dbReference type="PANTHER" id="PTHR30055:SF234">
    <property type="entry name" value="HTH-TYPE TRANSCRIPTIONAL REGULATOR BETI"/>
    <property type="match status" value="1"/>
</dbReference>
<dbReference type="AlphaFoldDB" id="A0A848KSG1"/>
<protein>
    <submittedName>
        <fullName evidence="6">TetR/AcrR family transcriptional regulator</fullName>
    </submittedName>
</protein>
<dbReference type="EMBL" id="JABBNB010000005">
    <property type="protein sequence ID" value="NMO00927.1"/>
    <property type="molecule type" value="Genomic_DNA"/>
</dbReference>
<dbReference type="GO" id="GO:0000976">
    <property type="term" value="F:transcription cis-regulatory region binding"/>
    <property type="evidence" value="ECO:0007669"/>
    <property type="project" value="TreeGrafter"/>
</dbReference>
<evidence type="ECO:0000256" key="4">
    <source>
        <dbReference type="PROSITE-ProRule" id="PRU00335"/>
    </source>
</evidence>
<dbReference type="SUPFAM" id="SSF46689">
    <property type="entry name" value="Homeodomain-like"/>
    <property type="match status" value="1"/>
</dbReference>
<organism evidence="6 7">
    <name type="scientific">Gordonia asplenii</name>
    <dbReference type="NCBI Taxonomy" id="2725283"/>
    <lineage>
        <taxon>Bacteria</taxon>
        <taxon>Bacillati</taxon>
        <taxon>Actinomycetota</taxon>
        <taxon>Actinomycetes</taxon>
        <taxon>Mycobacteriales</taxon>
        <taxon>Gordoniaceae</taxon>
        <taxon>Gordonia</taxon>
    </lineage>
</organism>
<keyword evidence="7" id="KW-1185">Reference proteome</keyword>
<dbReference type="InterPro" id="IPR036271">
    <property type="entry name" value="Tet_transcr_reg_TetR-rel_C_sf"/>
</dbReference>
<reference evidence="6 7" key="1">
    <citation type="submission" date="2020-04" db="EMBL/GenBank/DDBJ databases">
        <title>Gordonia sp. nov. TBRC 11910.</title>
        <authorList>
            <person name="Suriyachadkun C."/>
        </authorList>
    </citation>
    <scope>NUCLEOTIDE SEQUENCE [LARGE SCALE GENOMIC DNA]</scope>
    <source>
        <strain evidence="6 7">TBRC 11910</strain>
    </source>
</reference>
<name>A0A848KSG1_9ACTN</name>
<keyword evidence="3" id="KW-0804">Transcription</keyword>
<keyword evidence="1" id="KW-0805">Transcription regulation</keyword>
<dbReference type="PANTHER" id="PTHR30055">
    <property type="entry name" value="HTH-TYPE TRANSCRIPTIONAL REGULATOR RUTR"/>
    <property type="match status" value="1"/>
</dbReference>
<evidence type="ECO:0000313" key="6">
    <source>
        <dbReference type="EMBL" id="NMO00927.1"/>
    </source>
</evidence>
<dbReference type="GO" id="GO:0003700">
    <property type="term" value="F:DNA-binding transcription factor activity"/>
    <property type="evidence" value="ECO:0007669"/>
    <property type="project" value="TreeGrafter"/>
</dbReference>
<dbReference type="Proteomes" id="UP000550729">
    <property type="component" value="Unassembled WGS sequence"/>
</dbReference>
<dbReference type="PRINTS" id="PR00455">
    <property type="entry name" value="HTHTETR"/>
</dbReference>
<evidence type="ECO:0000259" key="5">
    <source>
        <dbReference type="PROSITE" id="PS50977"/>
    </source>
</evidence>
<dbReference type="InterPro" id="IPR001647">
    <property type="entry name" value="HTH_TetR"/>
</dbReference>
<evidence type="ECO:0000256" key="3">
    <source>
        <dbReference type="ARBA" id="ARBA00023163"/>
    </source>
</evidence>
<dbReference type="InterPro" id="IPR009057">
    <property type="entry name" value="Homeodomain-like_sf"/>
</dbReference>
<proteinExistence type="predicted"/>
<sequence length="200" mass="21570">MKVNGRTQAERTAKTRLALRDAARALFAEHGYAAVGTQMIVDAAGVSRGALYHQFGDKAALFAAVFDDVEAQVIGQTAEAIAGADPADPLGALIVGFDDFIARMADPAVNRIILIDAPAVLGWEQWRLRGEQYAFASIEAALTHAIELGQLRDQPVRPLAHLVLGAVDELALYISRADDAQQARRETRDVVEQLINALRA</sequence>
<keyword evidence="2 4" id="KW-0238">DNA-binding</keyword>
<comment type="caution">
    <text evidence="6">The sequence shown here is derived from an EMBL/GenBank/DDBJ whole genome shotgun (WGS) entry which is preliminary data.</text>
</comment>
<dbReference type="SUPFAM" id="SSF48498">
    <property type="entry name" value="Tetracyclin repressor-like, C-terminal domain"/>
    <property type="match status" value="1"/>
</dbReference>